<comment type="caution">
    <text evidence="2">The sequence shown here is derived from an EMBL/GenBank/DDBJ whole genome shotgun (WGS) entry which is preliminary data.</text>
</comment>
<protein>
    <submittedName>
        <fullName evidence="2">Uncharacterized protein</fullName>
    </submittedName>
</protein>
<feature type="region of interest" description="Disordered" evidence="1">
    <location>
        <begin position="105"/>
        <end position="144"/>
    </location>
</feature>
<accession>A0AAV9PL02</accession>
<dbReference type="AlphaFoldDB" id="A0AAV9PL02"/>
<organism evidence="2 3">
    <name type="scientific">Saxophila tyrrhenica</name>
    <dbReference type="NCBI Taxonomy" id="1690608"/>
    <lineage>
        <taxon>Eukaryota</taxon>
        <taxon>Fungi</taxon>
        <taxon>Dikarya</taxon>
        <taxon>Ascomycota</taxon>
        <taxon>Pezizomycotina</taxon>
        <taxon>Dothideomycetes</taxon>
        <taxon>Dothideomycetidae</taxon>
        <taxon>Mycosphaerellales</taxon>
        <taxon>Extremaceae</taxon>
        <taxon>Saxophila</taxon>
    </lineage>
</organism>
<feature type="compositionally biased region" description="Acidic residues" evidence="1">
    <location>
        <begin position="133"/>
        <end position="144"/>
    </location>
</feature>
<sequence>MSGARDITVFKQQYNVAVGYFNEGNYEKCIAKARLTLTDDTLSRYSRVRNLLLIVSAEDNWYPTERCHRRAERVWHAANMLTKPDSGKGQAVLRKLRTKLDELRAHLDETAPSEVDEGRIIDDNSDGEKSDSESEESGCESETS</sequence>
<evidence type="ECO:0000256" key="1">
    <source>
        <dbReference type="SAM" id="MobiDB-lite"/>
    </source>
</evidence>
<dbReference type="GeneID" id="89923944"/>
<feature type="compositionally biased region" description="Basic and acidic residues" evidence="1">
    <location>
        <begin position="116"/>
        <end position="132"/>
    </location>
</feature>
<proteinExistence type="predicted"/>
<dbReference type="Proteomes" id="UP001337655">
    <property type="component" value="Unassembled WGS sequence"/>
</dbReference>
<keyword evidence="3" id="KW-1185">Reference proteome</keyword>
<reference evidence="2 3" key="1">
    <citation type="submission" date="2023-08" db="EMBL/GenBank/DDBJ databases">
        <title>Black Yeasts Isolated from many extreme environments.</title>
        <authorList>
            <person name="Coleine C."/>
            <person name="Stajich J.E."/>
            <person name="Selbmann L."/>
        </authorList>
    </citation>
    <scope>NUCLEOTIDE SEQUENCE [LARGE SCALE GENOMIC DNA]</scope>
    <source>
        <strain evidence="2 3">CCFEE 5935</strain>
    </source>
</reference>
<evidence type="ECO:0000313" key="2">
    <source>
        <dbReference type="EMBL" id="KAK5173916.1"/>
    </source>
</evidence>
<dbReference type="RefSeq" id="XP_064662611.1">
    <property type="nucleotide sequence ID" value="XM_064799856.1"/>
</dbReference>
<name>A0AAV9PL02_9PEZI</name>
<evidence type="ECO:0000313" key="3">
    <source>
        <dbReference type="Proteomes" id="UP001337655"/>
    </source>
</evidence>
<dbReference type="EMBL" id="JAVRRT010000003">
    <property type="protein sequence ID" value="KAK5173916.1"/>
    <property type="molecule type" value="Genomic_DNA"/>
</dbReference>
<gene>
    <name evidence="2" type="ORF">LTR77_002597</name>
</gene>